<dbReference type="AlphaFoldDB" id="A0AAJ0GK96"/>
<dbReference type="EMBL" id="JAWDJX010000001">
    <property type="protein sequence ID" value="KAK3059226.1"/>
    <property type="molecule type" value="Genomic_DNA"/>
</dbReference>
<evidence type="ECO:0000256" key="1">
    <source>
        <dbReference type="SAM" id="MobiDB-lite"/>
    </source>
</evidence>
<accession>A0AAJ0GK96</accession>
<protein>
    <submittedName>
        <fullName evidence="2">Uncharacterized protein</fullName>
    </submittedName>
</protein>
<sequence>MGLLKFWNTFTSPRVREITPQENCKWLEQPRPTTSNGRRFKKNNVSSPNLSELASSHGSPITGDDKSSIFSKSGFRPWKRRKSLYGLVPDRTEDIPQVPDLIPDVQPWRAEERRIPEDDIFRPGTAITTEEPPAWNEVFELAADEVVIMKPEDGVDDAAPPNIRKRSKSSASERPRSKRASWFSIGRRRLDDELPPLPIVALDEPLSPVSAMELPPFSDAPVIPAAQGFRDSLGAESILRAFPSVPSPAADDASPFEPTMRNSVFIEAPKKRFQGTIEIHKPLASPKSFSQPKSPMLAPEGWSRPTSKLSDRRVSHQRGVSMPANPRHLSDDGFLSVEQQREYTRVTKFLEHMDRKSASGGVVSVVTELDATPINHRSKYSNDEALAALQFGIVEE</sequence>
<feature type="region of interest" description="Disordered" evidence="1">
    <location>
        <begin position="27"/>
        <end position="68"/>
    </location>
</feature>
<reference evidence="2" key="1">
    <citation type="submission" date="2023-04" db="EMBL/GenBank/DDBJ databases">
        <title>Black Yeasts Isolated from many extreme environments.</title>
        <authorList>
            <person name="Coleine C."/>
            <person name="Stajich J.E."/>
            <person name="Selbmann L."/>
        </authorList>
    </citation>
    <scope>NUCLEOTIDE SEQUENCE</scope>
    <source>
        <strain evidence="2">CCFEE 5312</strain>
    </source>
</reference>
<feature type="region of interest" description="Disordered" evidence="1">
    <location>
        <begin position="152"/>
        <end position="178"/>
    </location>
</feature>
<feature type="compositionally biased region" description="Polar residues" evidence="1">
    <location>
        <begin position="31"/>
        <end position="59"/>
    </location>
</feature>
<proteinExistence type="predicted"/>
<feature type="region of interest" description="Disordered" evidence="1">
    <location>
        <begin position="284"/>
        <end position="309"/>
    </location>
</feature>
<dbReference type="Proteomes" id="UP001271007">
    <property type="component" value="Unassembled WGS sequence"/>
</dbReference>
<evidence type="ECO:0000313" key="3">
    <source>
        <dbReference type="Proteomes" id="UP001271007"/>
    </source>
</evidence>
<keyword evidence="3" id="KW-1185">Reference proteome</keyword>
<name>A0AAJ0GK96_9PEZI</name>
<evidence type="ECO:0000313" key="2">
    <source>
        <dbReference type="EMBL" id="KAK3059226.1"/>
    </source>
</evidence>
<gene>
    <name evidence="2" type="ORF">LTR09_000792</name>
</gene>
<organism evidence="2 3">
    <name type="scientific">Extremus antarcticus</name>
    <dbReference type="NCBI Taxonomy" id="702011"/>
    <lineage>
        <taxon>Eukaryota</taxon>
        <taxon>Fungi</taxon>
        <taxon>Dikarya</taxon>
        <taxon>Ascomycota</taxon>
        <taxon>Pezizomycotina</taxon>
        <taxon>Dothideomycetes</taxon>
        <taxon>Dothideomycetidae</taxon>
        <taxon>Mycosphaerellales</taxon>
        <taxon>Extremaceae</taxon>
        <taxon>Extremus</taxon>
    </lineage>
</organism>
<comment type="caution">
    <text evidence="2">The sequence shown here is derived from an EMBL/GenBank/DDBJ whole genome shotgun (WGS) entry which is preliminary data.</text>
</comment>